<dbReference type="PRINTS" id="PR01950">
    <property type="entry name" value="LANCSUPER"/>
</dbReference>
<dbReference type="PATRIC" id="fig|1473.5.peg.2833"/>
<dbReference type="PANTHER" id="PTHR12736">
    <property type="entry name" value="LANC-LIKE PROTEIN"/>
    <property type="match status" value="1"/>
</dbReference>
<keyword evidence="1" id="KW-0479">Metal-binding</keyword>
<dbReference type="Gene3D" id="1.50.10.20">
    <property type="match status" value="1"/>
</dbReference>
<keyword evidence="1" id="KW-0862">Zinc</keyword>
<dbReference type="Pfam" id="PF13575">
    <property type="entry name" value="DUF4135"/>
    <property type="match status" value="1"/>
</dbReference>
<keyword evidence="4" id="KW-1185">Reference proteome</keyword>
<sequence length="869" mass="102129">MKIQMTLEQIIENAYKNYTFSSDEYLLHFFYKPIHEYIAINKITNDDLKNLYFKNIDSLNAHLNTLVSDSAIFFLNNFYKNVDSTDIYQMLHKIDLKDFIRDFYEMFEDLWTLIIKYITNSIAQYRNIYTLLLSNKKDIEYVFGVTLNKIDNIGIGKGDRHFNLIPTTEISFQDKSIYFKNRVENHEHKLLYFYNLFNDKELHIKTLNIKEGYFQEKVIQNDSDSIDNTYYKAGQMLFASYLLGLSDLHEENIVFDGENYIPIDCETIFHIDEYIESNQKGVPYNLQNSVLATGLLPFTSIKGAVITGFNSFENQTISMPNYQIENNNNHFEKVFNEKEVLMSKKNIPLNQNKMDFYKNKNPFIKGFKNSYTYFLKNKEVIVRKIKELFQNKTSRVLHKNTAFYYELLQSSYHPYLFLSNTRESFIESKDELSDVEKKHILQDCIPIDYKKIDIKDSFFDKFSINDLDLQIAIINQSFISEKGFYYKKYIGVNNNTLSVDEMIREFLNVLDATSFVYKGEVLVFDHIYTGDNENNFNFELIILPKEMYLGVSGLALFLRKTLAKYDDLQLIKKYRLMFFNLIDYIKDELKNNDVKLGFYDGISGVLYSAFLINKELNYVPEKQFIEWSKDLLPYLPSQKDKDYDIINGIIGYLHYLIKIYNNVSENSRSDIYQIINKTLDFLIENHFPKTLKETYIGFAHGVAGELFVIQEANKICQREDVTIQINKLYTTLNSYFNKSTLSWPISNIDDSTPNNWCHGAPGVSLTYLSLENKVPRNDAMKLIKSIIDSTNENICLCHGIVGNQWIIQYINKNYMNNSIPDSYLSYLKEKNKKLILKESNLFEYSKSYMVGLTGVFDYCISKKNSNEIF</sequence>
<dbReference type="GO" id="GO:0031179">
    <property type="term" value="P:peptide modification"/>
    <property type="evidence" value="ECO:0007669"/>
    <property type="project" value="InterPro"/>
</dbReference>
<evidence type="ECO:0000259" key="2">
    <source>
        <dbReference type="Pfam" id="PF13575"/>
    </source>
</evidence>
<dbReference type="GO" id="GO:0005886">
    <property type="term" value="C:plasma membrane"/>
    <property type="evidence" value="ECO:0007669"/>
    <property type="project" value="TreeGrafter"/>
</dbReference>
<feature type="binding site" evidence="1">
    <location>
        <position position="797"/>
    </location>
    <ligand>
        <name>Zn(2+)</name>
        <dbReference type="ChEBI" id="CHEBI:29105"/>
    </ligand>
</feature>
<dbReference type="SMART" id="SM01260">
    <property type="entry name" value="LANC_like"/>
    <property type="match status" value="1"/>
</dbReference>
<dbReference type="EMBL" id="LGTO01000007">
    <property type="protein sequence ID" value="KNE20695.1"/>
    <property type="molecule type" value="Genomic_DNA"/>
</dbReference>
<organism evidence="3 4">
    <name type="scientific">Virgibacillus pantothenticus</name>
    <dbReference type="NCBI Taxonomy" id="1473"/>
    <lineage>
        <taxon>Bacteria</taxon>
        <taxon>Bacillati</taxon>
        <taxon>Bacillota</taxon>
        <taxon>Bacilli</taxon>
        <taxon>Bacillales</taxon>
        <taxon>Bacillaceae</taxon>
        <taxon>Virgibacillus</taxon>
    </lineage>
</organism>
<dbReference type="Proteomes" id="UP000036780">
    <property type="component" value="Unassembled WGS sequence"/>
</dbReference>
<name>A0A0L0QPZ7_VIRPA</name>
<protein>
    <recommendedName>
        <fullName evidence="2">Lantibiotic biosynthesis protein dehydration domain-containing protein</fullName>
    </recommendedName>
</protein>
<proteinExistence type="predicted"/>
<dbReference type="PANTHER" id="PTHR12736:SF7">
    <property type="entry name" value="LANC-LIKE PROTEIN 3"/>
    <property type="match status" value="1"/>
</dbReference>
<evidence type="ECO:0000313" key="3">
    <source>
        <dbReference type="EMBL" id="KNE20695.1"/>
    </source>
</evidence>
<dbReference type="InterPro" id="IPR025410">
    <property type="entry name" value="Lant_dehyd"/>
</dbReference>
<accession>A0A0L0QPZ7</accession>
<evidence type="ECO:0000313" key="4">
    <source>
        <dbReference type="Proteomes" id="UP000036780"/>
    </source>
</evidence>
<dbReference type="SUPFAM" id="SSF158745">
    <property type="entry name" value="LanC-like"/>
    <property type="match status" value="1"/>
</dbReference>
<feature type="binding site" evidence="1">
    <location>
        <position position="798"/>
    </location>
    <ligand>
        <name>Zn(2+)</name>
        <dbReference type="ChEBI" id="CHEBI:29105"/>
    </ligand>
</feature>
<feature type="binding site" evidence="1">
    <location>
        <position position="757"/>
    </location>
    <ligand>
        <name>Zn(2+)</name>
        <dbReference type="ChEBI" id="CHEBI:29105"/>
    </ligand>
</feature>
<dbReference type="OrthoDB" id="9148343at2"/>
<gene>
    <name evidence="3" type="ORF">AFK71_20375</name>
</gene>
<comment type="caution">
    <text evidence="3">The sequence shown here is derived from an EMBL/GenBank/DDBJ whole genome shotgun (WGS) entry which is preliminary data.</text>
</comment>
<feature type="domain" description="Lantibiotic biosynthesis protein dehydration" evidence="2">
    <location>
        <begin position="110"/>
        <end position="428"/>
    </location>
</feature>
<dbReference type="InterPro" id="IPR007822">
    <property type="entry name" value="LANC-like"/>
</dbReference>
<reference evidence="4" key="1">
    <citation type="submission" date="2015-07" db="EMBL/GenBank/DDBJ databases">
        <title>Fjat-10053 dsm26.</title>
        <authorList>
            <person name="Liu B."/>
            <person name="Wang J."/>
            <person name="Zhu Y."/>
            <person name="Liu G."/>
            <person name="Chen Q."/>
            <person name="Chen Z."/>
            <person name="Lan J."/>
            <person name="Che J."/>
            <person name="Ge C."/>
            <person name="Shi H."/>
            <person name="Pan Z."/>
            <person name="Liu X."/>
        </authorList>
    </citation>
    <scope>NUCLEOTIDE SEQUENCE [LARGE SCALE GENOMIC DNA]</scope>
    <source>
        <strain evidence="4">DSM 26</strain>
    </source>
</reference>
<evidence type="ECO:0000256" key="1">
    <source>
        <dbReference type="PIRSR" id="PIRSR607822-1"/>
    </source>
</evidence>
<dbReference type="Pfam" id="PF05147">
    <property type="entry name" value="LANC_like"/>
    <property type="match status" value="1"/>
</dbReference>
<dbReference type="AlphaFoldDB" id="A0A0L0QPZ7"/>
<dbReference type="GO" id="GO:0046872">
    <property type="term" value="F:metal ion binding"/>
    <property type="evidence" value="ECO:0007669"/>
    <property type="project" value="UniProtKB-KW"/>
</dbReference>